<name>A0A2D1KLL5_9LACO</name>
<dbReference type="HAMAP" id="MF_01461">
    <property type="entry name" value="EcfT"/>
    <property type="match status" value="1"/>
</dbReference>
<dbReference type="Proteomes" id="UP000223559">
    <property type="component" value="Chromosome"/>
</dbReference>
<comment type="function">
    <text evidence="9">Transmembrane (T) component of an energy-coupling factor (ECF) ABC-transporter complex. Unlike classic ABC transporters this ECF transporter provides the energy necessary to transport a number of different substrates.</text>
</comment>
<keyword evidence="4 9" id="KW-0813">Transport</keyword>
<feature type="transmembrane region" description="Helical" evidence="9">
    <location>
        <begin position="149"/>
        <end position="168"/>
    </location>
</feature>
<dbReference type="EMBL" id="CP017697">
    <property type="protein sequence ID" value="ATO43023.1"/>
    <property type="molecule type" value="Genomic_DNA"/>
</dbReference>
<dbReference type="InterPro" id="IPR024919">
    <property type="entry name" value="EcfT"/>
</dbReference>
<comment type="similarity">
    <text evidence="2 9">Belongs to the energy-coupling factor EcfT family.</text>
</comment>
<dbReference type="Pfam" id="PF02361">
    <property type="entry name" value="CbiQ"/>
    <property type="match status" value="1"/>
</dbReference>
<feature type="transmembrane region" description="Helical" evidence="9">
    <location>
        <begin position="70"/>
        <end position="87"/>
    </location>
</feature>
<evidence type="ECO:0000256" key="9">
    <source>
        <dbReference type="HAMAP-Rule" id="MF_01461"/>
    </source>
</evidence>
<feature type="transmembrane region" description="Helical" evidence="9">
    <location>
        <begin position="30"/>
        <end position="58"/>
    </location>
</feature>
<keyword evidence="11" id="KW-1185">Reference proteome</keyword>
<feature type="transmembrane region" description="Helical" evidence="9">
    <location>
        <begin position="107"/>
        <end position="129"/>
    </location>
</feature>
<feature type="transmembrane region" description="Helical" evidence="9">
    <location>
        <begin position="245"/>
        <end position="263"/>
    </location>
</feature>
<keyword evidence="10" id="KW-0067">ATP-binding</keyword>
<evidence type="ECO:0000256" key="2">
    <source>
        <dbReference type="ARBA" id="ARBA00005660"/>
    </source>
</evidence>
<proteinExistence type="inferred from homology"/>
<reference evidence="10 11" key="1">
    <citation type="submission" date="2016-10" db="EMBL/GenBank/DDBJ databases">
        <title>The whole genome sequencing and assembly of L. cotyniformis subsp. torquens DSM 20004 strain.</title>
        <authorList>
            <person name="Park M.-K."/>
            <person name="Lee Y.-J."/>
            <person name="Yi H."/>
            <person name="Bahn Y.-S."/>
            <person name="Kim J.F."/>
            <person name="Lee D.-W."/>
        </authorList>
    </citation>
    <scope>NUCLEOTIDE SEQUENCE [LARGE SCALE GENOMIC DNA]</scope>
    <source>
        <strain evidence="10 11">DSM 20004</strain>
    </source>
</reference>
<dbReference type="KEGG" id="lcy:LC20004_03490"/>
<dbReference type="PANTHER" id="PTHR33514">
    <property type="entry name" value="PROTEIN ABCI12, CHLOROPLASTIC"/>
    <property type="match status" value="1"/>
</dbReference>
<dbReference type="GO" id="GO:0022857">
    <property type="term" value="F:transmembrane transporter activity"/>
    <property type="evidence" value="ECO:0007669"/>
    <property type="project" value="UniProtKB-UniRule"/>
</dbReference>
<evidence type="ECO:0000256" key="7">
    <source>
        <dbReference type="ARBA" id="ARBA00022989"/>
    </source>
</evidence>
<dbReference type="AlphaFoldDB" id="A0A2D1KLL5"/>
<evidence type="ECO:0000256" key="4">
    <source>
        <dbReference type="ARBA" id="ARBA00022448"/>
    </source>
</evidence>
<dbReference type="GO" id="GO:0005886">
    <property type="term" value="C:plasma membrane"/>
    <property type="evidence" value="ECO:0007669"/>
    <property type="project" value="UniProtKB-SubCell"/>
</dbReference>
<evidence type="ECO:0000313" key="10">
    <source>
        <dbReference type="EMBL" id="ATO43023.1"/>
    </source>
</evidence>
<keyword evidence="5 9" id="KW-1003">Cell membrane</keyword>
<evidence type="ECO:0000313" key="11">
    <source>
        <dbReference type="Proteomes" id="UP000223559"/>
    </source>
</evidence>
<dbReference type="GO" id="GO:0005524">
    <property type="term" value="F:ATP binding"/>
    <property type="evidence" value="ECO:0007669"/>
    <property type="project" value="UniProtKB-KW"/>
</dbReference>
<evidence type="ECO:0000256" key="8">
    <source>
        <dbReference type="ARBA" id="ARBA00023136"/>
    </source>
</evidence>
<comment type="subcellular location">
    <subcellularLocation>
        <location evidence="1 9">Cell membrane</location>
        <topology evidence="1 9">Multi-pass membrane protein</topology>
    </subcellularLocation>
</comment>
<comment type="subunit">
    <text evidence="9">Forms a stable energy-coupling factor (ECF) transporter complex composed of 2 membrane-embedded substrate-binding proteins (S component), 2 ATP-binding proteins (A component) and 2 transmembrane proteins (T component).</text>
</comment>
<dbReference type="OrthoDB" id="8075495at2"/>
<evidence type="ECO:0000256" key="3">
    <source>
        <dbReference type="ARBA" id="ARBA00014042"/>
    </source>
</evidence>
<keyword evidence="6 9" id="KW-0812">Transmembrane</keyword>
<evidence type="ECO:0000256" key="1">
    <source>
        <dbReference type="ARBA" id="ARBA00004651"/>
    </source>
</evidence>
<keyword evidence="10" id="KW-0547">Nucleotide-binding</keyword>
<evidence type="ECO:0000256" key="6">
    <source>
        <dbReference type="ARBA" id="ARBA00022692"/>
    </source>
</evidence>
<dbReference type="InterPro" id="IPR003339">
    <property type="entry name" value="ABC/ECF_trnsptr_transmembrane"/>
</dbReference>
<keyword evidence="8 9" id="KW-0472">Membrane</keyword>
<sequence>MMNKLLFGRFIPGNSVIHRLDPRNKLLLSFYYIGIIFLANNWLTYLVLFLFTILAVRLSNIKMSFFIRGVRPLIWLILFTVLLQVFFTRGGATYWSWGPIVLSQFGIVNGVYIFMRFVLIIFMSTLLTLTTPPLSLADAIEAILKPLRIIHFPVYEVALMLSIALRFVPTLMDETEKIMNAQRARGVDFGEGNIFQQMRAVVPLLIPLFVSSFNRAEDLATAMEARGYQGGEGRSKYRILTWRAADNWAVIAFVLLTGILIWLRA</sequence>
<evidence type="ECO:0000256" key="5">
    <source>
        <dbReference type="ARBA" id="ARBA00022475"/>
    </source>
</evidence>
<gene>
    <name evidence="9" type="primary">ecfT</name>
    <name evidence="10" type="ORF">LC20004_03490</name>
</gene>
<keyword evidence="7 9" id="KW-1133">Transmembrane helix</keyword>
<accession>A0A2D1KLL5</accession>
<protein>
    <recommendedName>
        <fullName evidence="3 9">Energy-coupling factor transporter transmembrane protein EcfT</fullName>
        <shortName evidence="9">ECF transporter T component EcfT</shortName>
    </recommendedName>
</protein>
<dbReference type="PANTHER" id="PTHR33514:SF13">
    <property type="entry name" value="PROTEIN ABCI12, CHLOROPLASTIC"/>
    <property type="match status" value="1"/>
</dbReference>
<dbReference type="CDD" id="cd16914">
    <property type="entry name" value="EcfT"/>
    <property type="match status" value="1"/>
</dbReference>
<dbReference type="RefSeq" id="WP_010013516.1">
    <property type="nucleotide sequence ID" value="NZ_AEOS01000164.1"/>
</dbReference>
<organism evidence="10 11">
    <name type="scientific">Loigolactobacillus coryniformis subsp. torquens DSM 20004 = KCTC 3535</name>
    <dbReference type="NCBI Taxonomy" id="1423822"/>
    <lineage>
        <taxon>Bacteria</taxon>
        <taxon>Bacillati</taxon>
        <taxon>Bacillota</taxon>
        <taxon>Bacilli</taxon>
        <taxon>Lactobacillales</taxon>
        <taxon>Lactobacillaceae</taxon>
        <taxon>Loigolactobacillus</taxon>
    </lineage>
</organism>